<reference evidence="4" key="1">
    <citation type="submission" date="2015-06" db="EMBL/GenBank/DDBJ databases">
        <title>Expansion of signal transduction pathways in fungi by whole-genome duplication.</title>
        <authorList>
            <consortium name="DOE Joint Genome Institute"/>
            <person name="Corrochano L.M."/>
            <person name="Kuo A."/>
            <person name="Marcet-Houben M."/>
            <person name="Polaino S."/>
            <person name="Salamov A."/>
            <person name="Villalobos J.M."/>
            <person name="Alvarez M.I."/>
            <person name="Avalos J."/>
            <person name="Benito E.P."/>
            <person name="Benoit I."/>
            <person name="Burger G."/>
            <person name="Camino L.P."/>
            <person name="Canovas D."/>
            <person name="Cerda-Olmedo E."/>
            <person name="Cheng J.-F."/>
            <person name="Dominguez A."/>
            <person name="Elias M."/>
            <person name="Eslava A.P."/>
            <person name="Glaser F."/>
            <person name="Grimwood J."/>
            <person name="Gutierrez G."/>
            <person name="Heitman J."/>
            <person name="Henrissat B."/>
            <person name="Iturriaga E.A."/>
            <person name="Lang B.F."/>
            <person name="Lavin J.L."/>
            <person name="Lee S."/>
            <person name="Li W."/>
            <person name="Lindquist E."/>
            <person name="Lopez-Garcia S."/>
            <person name="Luque E.M."/>
            <person name="Marcos A.T."/>
            <person name="Martin J."/>
            <person name="McCluskey K."/>
            <person name="Medina H.R."/>
            <person name="Miralles-Duran A."/>
            <person name="Miyazaki A."/>
            <person name="Munoz-Torres E."/>
            <person name="Oguiza J.A."/>
            <person name="Ohm R."/>
            <person name="Olmedo M."/>
            <person name="Orejas M."/>
            <person name="Ortiz-Castellanos L."/>
            <person name="Pisabarro A.G."/>
            <person name="Rodriguez-Romero J."/>
            <person name="Ruiz-Herrera J."/>
            <person name="Ruiz-Vazquez R."/>
            <person name="Sanz C."/>
            <person name="Schackwitz W."/>
            <person name="Schmutz J."/>
            <person name="Shahriari M."/>
            <person name="Shelest E."/>
            <person name="Silva-Franco F."/>
            <person name="Soanes D."/>
            <person name="Syed K."/>
            <person name="Tagua V.G."/>
            <person name="Talbot N.J."/>
            <person name="Thon M."/>
            <person name="De vries R.P."/>
            <person name="Wiebenga A."/>
            <person name="Yadav J.S."/>
            <person name="Braun E.L."/>
            <person name="Baker S."/>
            <person name="Garre V."/>
            <person name="Horwitz B."/>
            <person name="Torres-Martinez S."/>
            <person name="Idnurm A."/>
            <person name="Herrera-Estrella A."/>
            <person name="Gabaldon T."/>
            <person name="Grigoriev I.V."/>
        </authorList>
    </citation>
    <scope>NUCLEOTIDE SEQUENCE [LARGE SCALE GENOMIC DNA]</scope>
    <source>
        <strain evidence="4">NRRL 1555(-)</strain>
    </source>
</reference>
<evidence type="ECO:0000313" key="4">
    <source>
        <dbReference type="Proteomes" id="UP000077315"/>
    </source>
</evidence>
<dbReference type="PANTHER" id="PTHR13542">
    <property type="entry name" value="LSM12 HOMOLOG"/>
    <property type="match status" value="1"/>
</dbReference>
<dbReference type="PROSITE" id="PS52001">
    <property type="entry name" value="AD"/>
    <property type="match status" value="1"/>
</dbReference>
<name>A0A162WBR8_PHYB8</name>
<proteinExistence type="predicted"/>
<dbReference type="Proteomes" id="UP000077315">
    <property type="component" value="Unassembled WGS sequence"/>
</dbReference>
<evidence type="ECO:0000313" key="3">
    <source>
        <dbReference type="EMBL" id="OAD66125.1"/>
    </source>
</evidence>
<dbReference type="SMART" id="SM00995">
    <property type="entry name" value="AD"/>
    <property type="match status" value="1"/>
</dbReference>
<dbReference type="InterPro" id="IPR039683">
    <property type="entry name" value="Lsm12-like"/>
</dbReference>
<dbReference type="InterPro" id="IPR019181">
    <property type="entry name" value="LSM12_ABD"/>
</dbReference>
<dbReference type="STRING" id="763407.A0A162WBR8"/>
<evidence type="ECO:0000259" key="2">
    <source>
        <dbReference type="PROSITE" id="PS52001"/>
    </source>
</evidence>
<keyword evidence="4" id="KW-1185">Reference proteome</keyword>
<dbReference type="Pfam" id="PF09793">
    <property type="entry name" value="AD"/>
    <property type="match status" value="1"/>
</dbReference>
<dbReference type="InterPro" id="IPR047574">
    <property type="entry name" value="AD"/>
</dbReference>
<dbReference type="GeneID" id="28999765"/>
<protein>
    <recommendedName>
        <fullName evidence="2">AD domain-containing protein</fullName>
    </recommendedName>
</protein>
<feature type="region of interest" description="Disordered" evidence="1">
    <location>
        <begin position="1"/>
        <end position="30"/>
    </location>
</feature>
<dbReference type="OrthoDB" id="1057137at2759"/>
<organism evidence="3 4">
    <name type="scientific">Phycomyces blakesleeanus (strain ATCC 8743b / DSM 1359 / FGSC 10004 / NBRC 33097 / NRRL 1555)</name>
    <dbReference type="NCBI Taxonomy" id="763407"/>
    <lineage>
        <taxon>Eukaryota</taxon>
        <taxon>Fungi</taxon>
        <taxon>Fungi incertae sedis</taxon>
        <taxon>Mucoromycota</taxon>
        <taxon>Mucoromycotina</taxon>
        <taxon>Mucoromycetes</taxon>
        <taxon>Mucorales</taxon>
        <taxon>Phycomycetaceae</taxon>
        <taxon>Phycomyces</taxon>
    </lineage>
</organism>
<accession>A0A162WBR8</accession>
<evidence type="ECO:0000256" key="1">
    <source>
        <dbReference type="SAM" id="MobiDB-lite"/>
    </source>
</evidence>
<dbReference type="PIRSF" id="PIRSF007783">
    <property type="entry name" value="UCP007783_YHR121w"/>
    <property type="match status" value="1"/>
</dbReference>
<feature type="domain" description="AD" evidence="2">
    <location>
        <begin position="112"/>
        <end position="207"/>
    </location>
</feature>
<sequence>MDGSFPPQRRKSLTRPGASGPPTQTVESPKRQLEQLVGWSISIKTMSNELVQGRLYTLDRITNCIALICSDPKPVPKSVSFRIIKLSNIKELLSVGPEDTSKEPWTAVSPVRHVHLDQLQARETEALREVRQQAAKIGVGVTKEGQEIFDALYKTLPCRWASDTIVVMDEVLISPPYTIEHCKANASSAASLARVKKVLEGERRRLANPKN</sequence>
<dbReference type="VEuPathDB" id="FungiDB:PHYBLDRAFT_183940"/>
<dbReference type="AlphaFoldDB" id="A0A162WBR8"/>
<dbReference type="InParanoid" id="A0A162WBR8"/>
<dbReference type="InterPro" id="IPR016521">
    <property type="entry name" value="RNA-processing_Lsm12"/>
</dbReference>
<gene>
    <name evidence="3" type="ORF">PHYBLDRAFT_183940</name>
</gene>
<dbReference type="RefSeq" id="XP_018284165.1">
    <property type="nucleotide sequence ID" value="XM_018438859.1"/>
</dbReference>
<dbReference type="EMBL" id="KV441005">
    <property type="protein sequence ID" value="OAD66125.1"/>
    <property type="molecule type" value="Genomic_DNA"/>
</dbReference>